<dbReference type="PRINTS" id="PR01210">
    <property type="entry name" value="GGTRANSPTASE"/>
</dbReference>
<gene>
    <name evidence="1" type="ORF">CEV33_1314</name>
</gene>
<keyword evidence="2" id="KW-1185">Reference proteome</keyword>
<dbReference type="InterPro" id="IPR052896">
    <property type="entry name" value="GGT-like_enzyme"/>
</dbReference>
<organism evidence="1 2">
    <name type="scientific">Brucella grignonensis</name>
    <dbReference type="NCBI Taxonomy" id="94627"/>
    <lineage>
        <taxon>Bacteria</taxon>
        <taxon>Pseudomonadati</taxon>
        <taxon>Pseudomonadota</taxon>
        <taxon>Alphaproteobacteria</taxon>
        <taxon>Hyphomicrobiales</taxon>
        <taxon>Brucellaceae</taxon>
        <taxon>Brucella/Ochrobactrum group</taxon>
        <taxon>Brucella</taxon>
    </lineage>
</organism>
<evidence type="ECO:0000313" key="1">
    <source>
        <dbReference type="EMBL" id="OYR12530.1"/>
    </source>
</evidence>
<dbReference type="PANTHER" id="PTHR43881:SF1">
    <property type="entry name" value="GAMMA-GLUTAMYLTRANSPEPTIDASE (AFU_ORTHOLOGUE AFUA_4G13580)"/>
    <property type="match status" value="1"/>
</dbReference>
<dbReference type="OrthoDB" id="9781342at2"/>
<dbReference type="EMBL" id="NNRL01000159">
    <property type="protein sequence ID" value="OYR12530.1"/>
    <property type="molecule type" value="Genomic_DNA"/>
</dbReference>
<dbReference type="Gene3D" id="1.10.246.130">
    <property type="match status" value="1"/>
</dbReference>
<sequence>MVAAAHPLAASAGVDMLRNGGNAIDAAVAAGFAASVVMPEMCGLGGDLFAILHLPGQTQAPLAVLGAGASPLGCTLDQMIAAGRPTSTGEVKMPYRGALSIGVPGMVHALVEMHQRFGRLSLHQVMAPAIGLADRGFPLTRLGAWSIAVSEPLLRRHSEAAAVFLKDGTVPGMGTILRQSDLARTLTRIAERGVAGFYVGPVADHINRAVGAAGGALRCEDLHLHRTDFEPTIETTYRGWRIHQTGLPSQGMILLEALNIAECEPASHLAEINAHAVHMSAELLKLAYADRLA</sequence>
<protein>
    <submittedName>
        <fullName evidence="1">Gamma-glutamyltranspeptidase family protein</fullName>
    </submittedName>
</protein>
<dbReference type="SUPFAM" id="SSF56235">
    <property type="entry name" value="N-terminal nucleophile aminohydrolases (Ntn hydrolases)"/>
    <property type="match status" value="1"/>
</dbReference>
<dbReference type="InterPro" id="IPR029055">
    <property type="entry name" value="Ntn_hydrolases_N"/>
</dbReference>
<reference evidence="1 2" key="1">
    <citation type="submission" date="2017-07" db="EMBL/GenBank/DDBJ databases">
        <title>Phylogenetic study on the rhizospheric bacterium Ochrobactrum sp. A44.</title>
        <authorList>
            <person name="Krzyzanowska D.M."/>
            <person name="Ossowicki A."/>
            <person name="Rajewska M."/>
            <person name="Maciag T."/>
            <person name="Kaczynski Z."/>
            <person name="Czerwicka M."/>
            <person name="Jafra S."/>
        </authorList>
    </citation>
    <scope>NUCLEOTIDE SEQUENCE [LARGE SCALE GENOMIC DNA]</scope>
    <source>
        <strain evidence="1 2">OgA9a</strain>
    </source>
</reference>
<accession>A0A256FCR1</accession>
<evidence type="ECO:0000313" key="2">
    <source>
        <dbReference type="Proteomes" id="UP000216478"/>
    </source>
</evidence>
<comment type="caution">
    <text evidence="1">The sequence shown here is derived from an EMBL/GenBank/DDBJ whole genome shotgun (WGS) entry which is preliminary data.</text>
</comment>
<dbReference type="Proteomes" id="UP000216478">
    <property type="component" value="Unassembled WGS sequence"/>
</dbReference>
<dbReference type="Pfam" id="PF01019">
    <property type="entry name" value="G_glu_transpept"/>
    <property type="match status" value="1"/>
</dbReference>
<dbReference type="InterPro" id="IPR043138">
    <property type="entry name" value="GGT_lsub"/>
</dbReference>
<dbReference type="AlphaFoldDB" id="A0A256FCR1"/>
<name>A0A256FCR1_9HYPH</name>
<proteinExistence type="predicted"/>
<dbReference type="PANTHER" id="PTHR43881">
    <property type="entry name" value="GAMMA-GLUTAMYLTRANSPEPTIDASE (AFU_ORTHOLOGUE AFUA_4G13580)"/>
    <property type="match status" value="1"/>
</dbReference>